<feature type="coiled-coil region" evidence="1">
    <location>
        <begin position="143"/>
        <end position="217"/>
    </location>
</feature>
<feature type="region of interest" description="Disordered" evidence="2">
    <location>
        <begin position="99"/>
        <end position="138"/>
    </location>
</feature>
<evidence type="ECO:0000256" key="1">
    <source>
        <dbReference type="SAM" id="Coils"/>
    </source>
</evidence>
<dbReference type="GO" id="GO:0006281">
    <property type="term" value="P:DNA repair"/>
    <property type="evidence" value="ECO:0007669"/>
    <property type="project" value="TreeGrafter"/>
</dbReference>
<feature type="region of interest" description="Disordered" evidence="2">
    <location>
        <begin position="1"/>
        <end position="61"/>
    </location>
</feature>
<reference evidence="3" key="1">
    <citation type="submission" date="2021-04" db="EMBL/GenBank/DDBJ databases">
        <authorList>
            <consortium name="Molecular Ecology Group"/>
        </authorList>
    </citation>
    <scope>NUCLEOTIDE SEQUENCE</scope>
</reference>
<feature type="compositionally biased region" description="Low complexity" evidence="2">
    <location>
        <begin position="683"/>
        <end position="693"/>
    </location>
</feature>
<dbReference type="AlphaFoldDB" id="A0A8S3YUX6"/>
<dbReference type="SUPFAM" id="SSF48371">
    <property type="entry name" value="ARM repeat"/>
    <property type="match status" value="1"/>
</dbReference>
<feature type="region of interest" description="Disordered" evidence="2">
    <location>
        <begin position="72"/>
        <end position="91"/>
    </location>
</feature>
<dbReference type="InterPro" id="IPR016024">
    <property type="entry name" value="ARM-type_fold"/>
</dbReference>
<feature type="compositionally biased region" description="Acidic residues" evidence="2">
    <location>
        <begin position="44"/>
        <end position="59"/>
    </location>
</feature>
<feature type="compositionally biased region" description="Basic and acidic residues" evidence="2">
    <location>
        <begin position="261"/>
        <end position="270"/>
    </location>
</feature>
<comment type="caution">
    <text evidence="3">The sequence shown here is derived from an EMBL/GenBank/DDBJ whole genome shotgun (WGS) entry which is preliminary data.</text>
</comment>
<keyword evidence="4" id="KW-1185">Reference proteome</keyword>
<dbReference type="OrthoDB" id="6428926at2759"/>
<feature type="region of interest" description="Disordered" evidence="2">
    <location>
        <begin position="248"/>
        <end position="272"/>
    </location>
</feature>
<dbReference type="PANTHER" id="PTHR28594:SF1">
    <property type="entry name" value="ATR-INTERACTING PROTEIN"/>
    <property type="match status" value="1"/>
</dbReference>
<evidence type="ECO:0000313" key="4">
    <source>
        <dbReference type="Proteomes" id="UP000678393"/>
    </source>
</evidence>
<name>A0A8S3YUX6_9EUPU</name>
<sequence length="959" mass="105429">MAWSWRKAVPGGGDDPAWSQDQPDSKRRKVDVPQVEQAEKQDVTDDEWGDDDYTQDQLEELALLDSQAVMQFSAPRADQPSAPRADQSSGSFVIPVGAARRSTSSSSNSSAVSQSLRSAHETSTSLSSHSSSNGKLDTSLELVHTLQARLDEEKRKAQEAKNCSDGQVKTLREKLHKQEEELEKLRALRDESYEQQKQTLTEEIHKLKSQLGNLTTQSCFKSLHEHLDKWNDGQTVLIQYLEKISSRQKVSVKPSPPSKLKQQEARDLASSRKTHFPTTQTFMEQNVVKTFPQASPDCHVSPTKSVSSVCCQTSGKYWSGNKPVQRRLHLNTGSSQAFGEMSGPQVVRHLLRLSELEASSEERVPWDTGLAGLLQDMSTSLKIAGLTYSREKDSQFLLPHRPKKHTPGIRSASSDTSDVMVQIVTRQSLQLAIEGITQLLQDSNGHTGKGQGSLLLLLISDGSIKINNPAEAEIVAGNPGTIEPSRDTTQVKMRSAAGSVQHSEDSTGCLDASKRRETSRNAGAVLILPLLTNYIQHYVDLVQSSSGRVVRTLNTSGTEGIPSPQSLDSSTASSFETLSSHLGLLLQEGRVYASNIEGCAVTALRCLARLVYLCPAVRHALVMATHPGVTPILSMVKIGGNRSSSSSTTETETDQSKKSSSSADADDESSSTSSEIRIIKTDGNQSNQSMNSGSHQLDTRVNCSLFHLVLTLAGQDVQHGQSNPEVVSLALRILTCLCQRSTKEQLPRLEPVITREILSRCFQQTKQTPVLVHAVRLLLSLARCKTLLVKLCTQSESCPFYLMHRACSLKAEGMFELQREYVMCLSSIISHHRSGLHFLLSNSCPCRDQLVAAVILCLYNLLSTYTTAKVGHQPQILQTLAQGISLVQTLAQADRLFAQHCAPAHHQYVRLITGLSSLLKSQPETWEHYLQLIDELNEFETDSSDSSQESADDDRMDQS</sequence>
<dbReference type="Proteomes" id="UP000678393">
    <property type="component" value="Unassembled WGS sequence"/>
</dbReference>
<feature type="compositionally biased region" description="Low complexity" evidence="2">
    <location>
        <begin position="99"/>
        <end position="132"/>
    </location>
</feature>
<dbReference type="InterPro" id="IPR033349">
    <property type="entry name" value="ATRIP"/>
</dbReference>
<dbReference type="GO" id="GO:0000077">
    <property type="term" value="P:DNA damage checkpoint signaling"/>
    <property type="evidence" value="ECO:0007669"/>
    <property type="project" value="InterPro"/>
</dbReference>
<feature type="region of interest" description="Disordered" evidence="2">
    <location>
        <begin position="940"/>
        <end position="959"/>
    </location>
</feature>
<organism evidence="3 4">
    <name type="scientific">Candidula unifasciata</name>
    <dbReference type="NCBI Taxonomy" id="100452"/>
    <lineage>
        <taxon>Eukaryota</taxon>
        <taxon>Metazoa</taxon>
        <taxon>Spiralia</taxon>
        <taxon>Lophotrochozoa</taxon>
        <taxon>Mollusca</taxon>
        <taxon>Gastropoda</taxon>
        <taxon>Heterobranchia</taxon>
        <taxon>Euthyneura</taxon>
        <taxon>Panpulmonata</taxon>
        <taxon>Eupulmonata</taxon>
        <taxon>Stylommatophora</taxon>
        <taxon>Helicina</taxon>
        <taxon>Helicoidea</taxon>
        <taxon>Geomitridae</taxon>
        <taxon>Candidula</taxon>
    </lineage>
</organism>
<dbReference type="PANTHER" id="PTHR28594">
    <property type="entry name" value="ATR-INTERACTING PROTEIN"/>
    <property type="match status" value="1"/>
</dbReference>
<gene>
    <name evidence="3" type="ORF">CUNI_LOCUS5023</name>
</gene>
<keyword evidence="1" id="KW-0175">Coiled coil</keyword>
<protein>
    <recommendedName>
        <fullName evidence="5">ATR-interacting protein</fullName>
    </recommendedName>
</protein>
<evidence type="ECO:0000256" key="2">
    <source>
        <dbReference type="SAM" id="MobiDB-lite"/>
    </source>
</evidence>
<evidence type="ECO:0000313" key="3">
    <source>
        <dbReference type="EMBL" id="CAG5119465.1"/>
    </source>
</evidence>
<feature type="compositionally biased region" description="Acidic residues" evidence="2">
    <location>
        <begin position="950"/>
        <end position="959"/>
    </location>
</feature>
<evidence type="ECO:0008006" key="5">
    <source>
        <dbReference type="Google" id="ProtNLM"/>
    </source>
</evidence>
<accession>A0A8S3YUX6</accession>
<dbReference type="EMBL" id="CAJHNH020000718">
    <property type="protein sequence ID" value="CAG5119465.1"/>
    <property type="molecule type" value="Genomic_DNA"/>
</dbReference>
<feature type="region of interest" description="Disordered" evidence="2">
    <location>
        <begin position="640"/>
        <end position="693"/>
    </location>
</feature>
<proteinExistence type="predicted"/>